<reference evidence="8 9" key="1">
    <citation type="submission" date="2020-05" db="EMBL/GenBank/DDBJ databases">
        <title>Hymenobacter terrestris sp. nov. and Hymenobacter lapidiphilus sp. nov., isolated from regoliths in Antarctica.</title>
        <authorList>
            <person name="Sedlacek I."/>
            <person name="Pantucek R."/>
            <person name="Zeman M."/>
            <person name="Holochova P."/>
            <person name="Kralova S."/>
            <person name="Stankova E."/>
            <person name="Sedo O."/>
            <person name="Micenkova L."/>
            <person name="Svec P."/>
            <person name="Gupta V."/>
            <person name="Sood U."/>
            <person name="Korpole U.S."/>
            <person name="Lal R."/>
        </authorList>
    </citation>
    <scope>NUCLEOTIDE SEQUENCE [LARGE SCALE GENOMIC DNA]</scope>
    <source>
        <strain evidence="8 9">P5342</strain>
    </source>
</reference>
<dbReference type="Proteomes" id="UP000565521">
    <property type="component" value="Unassembled WGS sequence"/>
</dbReference>
<dbReference type="RefSeq" id="WP_176906776.1">
    <property type="nucleotide sequence ID" value="NZ_JABKAU010000003.1"/>
</dbReference>
<dbReference type="CDD" id="cd08977">
    <property type="entry name" value="SusD"/>
    <property type="match status" value="1"/>
</dbReference>
<evidence type="ECO:0000313" key="9">
    <source>
        <dbReference type="Proteomes" id="UP000565521"/>
    </source>
</evidence>
<evidence type="ECO:0000256" key="6">
    <source>
        <dbReference type="SAM" id="SignalP"/>
    </source>
</evidence>
<dbReference type="InterPro" id="IPR012944">
    <property type="entry name" value="SusD_RagB_dom"/>
</dbReference>
<gene>
    <name evidence="8" type="ORF">HW554_02530</name>
</gene>
<dbReference type="Gene3D" id="1.25.40.10">
    <property type="entry name" value="Tetratricopeptide repeat domain"/>
    <property type="match status" value="1"/>
</dbReference>
<dbReference type="PROSITE" id="PS51257">
    <property type="entry name" value="PROKAR_LIPOPROTEIN"/>
    <property type="match status" value="1"/>
</dbReference>
<evidence type="ECO:0000256" key="1">
    <source>
        <dbReference type="ARBA" id="ARBA00004442"/>
    </source>
</evidence>
<evidence type="ECO:0000259" key="7">
    <source>
        <dbReference type="Pfam" id="PF07980"/>
    </source>
</evidence>
<dbReference type="EMBL" id="JABKAU010000003">
    <property type="protein sequence ID" value="NVO30071.1"/>
    <property type="molecule type" value="Genomic_DNA"/>
</dbReference>
<comment type="similarity">
    <text evidence="2">Belongs to the SusD family.</text>
</comment>
<protein>
    <submittedName>
        <fullName evidence="8">RagB/SusD family nutrient uptake outer membrane protein</fullName>
    </submittedName>
</protein>
<organism evidence="8 9">
    <name type="scientific">Hymenobacter lapidiphilus</name>
    <dbReference type="NCBI Taxonomy" id="2608003"/>
    <lineage>
        <taxon>Bacteria</taxon>
        <taxon>Pseudomonadati</taxon>
        <taxon>Bacteroidota</taxon>
        <taxon>Cytophagia</taxon>
        <taxon>Cytophagales</taxon>
        <taxon>Hymenobacteraceae</taxon>
        <taxon>Hymenobacter</taxon>
    </lineage>
</organism>
<keyword evidence="9" id="KW-1185">Reference proteome</keyword>
<sequence>MQKSIIRGLLIASAGLALAAGSTSCTKDLDQEPRFELTPDKVFADLQGYRQVLAKLYAGFAVTGQVGPAGDNTGDIGGIDEGTSDYIRQYWSAQELPTDEAVVAWNDPGVQDWHNMNWNASNILIRGLYSRIFYEISICNEFLRESADDKLSARLSADDAATVRKYRAEARFLRAVAYMHAMDLFGNGPFVTENDPVGFFQPPYYTRSEYFTFVEKELTELAADANFADARTNEYGRVDKAAAWGMLARLYLNAQVYTGTARYNDAVIQAKRVIDAGYKLTEAPAGQVASAYGRVFLGDNDATVARTEIIWPVVFDVNTTQSFGGTTFLVNGSTGAAADWQRKVGQTTGWQGLRTTSALFNMFPDTALDRRGRFWTQGQTLQINDLRQFSQGFGVLKFRNVSSSGQALGGSQNFSSVDFPMIRVAEMMLIYAEAVGRGGSGDANLALGYVNQIRRRAFGLPTTTPSPVADVTSQVLAPNSTFLLDERARELHWEGHRRTDLIRYDRFVTATYVWPWKGGVAAGRAVESFRKLYPIPAADLSVNQNLKQNEGY</sequence>
<dbReference type="Pfam" id="PF07980">
    <property type="entry name" value="SusD_RagB"/>
    <property type="match status" value="1"/>
</dbReference>
<evidence type="ECO:0000256" key="5">
    <source>
        <dbReference type="ARBA" id="ARBA00023237"/>
    </source>
</evidence>
<feature type="domain" description="RagB/SusD" evidence="7">
    <location>
        <begin position="354"/>
        <end position="552"/>
    </location>
</feature>
<keyword evidence="3 6" id="KW-0732">Signal</keyword>
<evidence type="ECO:0000313" key="8">
    <source>
        <dbReference type="EMBL" id="NVO30071.1"/>
    </source>
</evidence>
<dbReference type="AlphaFoldDB" id="A0A7Y7PLM2"/>
<feature type="signal peptide" evidence="6">
    <location>
        <begin position="1"/>
        <end position="19"/>
    </location>
</feature>
<keyword evidence="5" id="KW-0998">Cell outer membrane</keyword>
<dbReference type="Gene3D" id="1.25.40.390">
    <property type="match status" value="1"/>
</dbReference>
<dbReference type="GO" id="GO:0009279">
    <property type="term" value="C:cell outer membrane"/>
    <property type="evidence" value="ECO:0007669"/>
    <property type="project" value="UniProtKB-SubCell"/>
</dbReference>
<name>A0A7Y7PLM2_9BACT</name>
<accession>A0A7Y7PLM2</accession>
<proteinExistence type="inferred from homology"/>
<evidence type="ECO:0000256" key="4">
    <source>
        <dbReference type="ARBA" id="ARBA00023136"/>
    </source>
</evidence>
<evidence type="ECO:0000256" key="3">
    <source>
        <dbReference type="ARBA" id="ARBA00022729"/>
    </source>
</evidence>
<dbReference type="SUPFAM" id="SSF48452">
    <property type="entry name" value="TPR-like"/>
    <property type="match status" value="1"/>
</dbReference>
<evidence type="ECO:0000256" key="2">
    <source>
        <dbReference type="ARBA" id="ARBA00006275"/>
    </source>
</evidence>
<dbReference type="Gene3D" id="1.10.3780.10">
    <property type="entry name" value="SusD-like"/>
    <property type="match status" value="1"/>
</dbReference>
<dbReference type="InterPro" id="IPR011990">
    <property type="entry name" value="TPR-like_helical_dom_sf"/>
</dbReference>
<comment type="caution">
    <text evidence="8">The sequence shown here is derived from an EMBL/GenBank/DDBJ whole genome shotgun (WGS) entry which is preliminary data.</text>
</comment>
<comment type="subcellular location">
    <subcellularLocation>
        <location evidence="1">Cell outer membrane</location>
    </subcellularLocation>
</comment>
<feature type="chain" id="PRO_5031475327" evidence="6">
    <location>
        <begin position="20"/>
        <end position="552"/>
    </location>
</feature>
<keyword evidence="4" id="KW-0472">Membrane</keyword>